<proteinExistence type="predicted"/>
<dbReference type="Pfam" id="PF08722">
    <property type="entry name" value="Tn7_TnsA-like_N"/>
    <property type="match status" value="1"/>
</dbReference>
<accession>K9UDR4</accession>
<keyword evidence="2" id="KW-0255">Endonuclease</keyword>
<evidence type="ECO:0000313" key="3">
    <source>
        <dbReference type="Proteomes" id="UP000010366"/>
    </source>
</evidence>
<gene>
    <name evidence="2" type="ORF">Cha6605_1110</name>
</gene>
<keyword evidence="3" id="KW-1185">Reference proteome</keyword>
<dbReference type="Proteomes" id="UP000010366">
    <property type="component" value="Chromosome"/>
</dbReference>
<sequence length="219" mass="25805">MVISRLTTKNRRPKQNIGNFSSCKMETSFRYNSLLQKDFMYWLEFDTDVLSYNMPGIVVNYQSNGKEKSHTPDFQVVRYQKKQIIEVKSQKTVKSEKYDRLYQMLSGLYDETGWTFVVLTEAEIRREPILSNIKLLYGYARESFSIDEYRDCWEIARSNAPASLLDIFQILDQQRIRRNVLFKLLFHNLVELDIQQPITANSSIVSVAAKIDWRILFNG</sequence>
<organism evidence="2 3">
    <name type="scientific">Chamaesiphon minutus (strain ATCC 27169 / PCC 6605)</name>
    <dbReference type="NCBI Taxonomy" id="1173020"/>
    <lineage>
        <taxon>Bacteria</taxon>
        <taxon>Bacillati</taxon>
        <taxon>Cyanobacteriota</taxon>
        <taxon>Cyanophyceae</taxon>
        <taxon>Gomontiellales</taxon>
        <taxon>Chamaesiphonaceae</taxon>
        <taxon>Chamaesiphon</taxon>
    </lineage>
</organism>
<evidence type="ECO:0000259" key="1">
    <source>
        <dbReference type="Pfam" id="PF08722"/>
    </source>
</evidence>
<dbReference type="AlphaFoldDB" id="K9UDR4"/>
<dbReference type="eggNOG" id="COG2801">
    <property type="taxonomic scope" value="Bacteria"/>
</dbReference>
<dbReference type="GO" id="GO:0004519">
    <property type="term" value="F:endonuclease activity"/>
    <property type="evidence" value="ECO:0007669"/>
    <property type="project" value="UniProtKB-KW"/>
</dbReference>
<name>K9UDR4_CHAP6</name>
<dbReference type="EMBL" id="CP003600">
    <property type="protein sequence ID" value="AFY92339.1"/>
    <property type="molecule type" value="Genomic_DNA"/>
</dbReference>
<keyword evidence="2" id="KW-0378">Hydrolase</keyword>
<reference evidence="2 3" key="1">
    <citation type="submission" date="2012-05" db="EMBL/GenBank/DDBJ databases">
        <title>Finished chromosome of genome of Chamaesiphon sp. PCC 6605.</title>
        <authorList>
            <consortium name="US DOE Joint Genome Institute"/>
            <person name="Gugger M."/>
            <person name="Coursin T."/>
            <person name="Rippka R."/>
            <person name="Tandeau De Marsac N."/>
            <person name="Huntemann M."/>
            <person name="Wei C.-L."/>
            <person name="Han J."/>
            <person name="Detter J.C."/>
            <person name="Han C."/>
            <person name="Tapia R."/>
            <person name="Chen A."/>
            <person name="Kyrpides N."/>
            <person name="Mavromatis K."/>
            <person name="Markowitz V."/>
            <person name="Szeto E."/>
            <person name="Ivanova N."/>
            <person name="Pagani I."/>
            <person name="Pati A."/>
            <person name="Goodwin L."/>
            <person name="Nordberg H.P."/>
            <person name="Cantor M.N."/>
            <person name="Hua S.X."/>
            <person name="Woyke T."/>
            <person name="Kerfeld C.A."/>
        </authorList>
    </citation>
    <scope>NUCLEOTIDE SEQUENCE [LARGE SCALE GENOMIC DNA]</scope>
    <source>
        <strain evidence="3">ATCC 27169 / PCC 6605</strain>
    </source>
</reference>
<protein>
    <submittedName>
        <fullName evidence="2">TnsA endonuclease</fullName>
    </submittedName>
</protein>
<dbReference type="KEGG" id="cmp:Cha6605_1110"/>
<evidence type="ECO:0000313" key="2">
    <source>
        <dbReference type="EMBL" id="AFY92339.1"/>
    </source>
</evidence>
<keyword evidence="2" id="KW-0540">Nuclease</keyword>
<dbReference type="InterPro" id="IPR014833">
    <property type="entry name" value="TnsA_N"/>
</dbReference>
<dbReference type="HOGENOM" id="CLU_100949_0_0_3"/>
<feature type="domain" description="TnsA endonuclease N-terminal" evidence="1">
    <location>
        <begin position="48"/>
        <end position="121"/>
    </location>
</feature>
<dbReference type="STRING" id="1173020.Cha6605_1110"/>